<organism evidence="2 3">
    <name type="scientific">Papio anubis</name>
    <name type="common">Olive baboon</name>
    <dbReference type="NCBI Taxonomy" id="9555"/>
    <lineage>
        <taxon>Eukaryota</taxon>
        <taxon>Metazoa</taxon>
        <taxon>Chordata</taxon>
        <taxon>Craniata</taxon>
        <taxon>Vertebrata</taxon>
        <taxon>Euteleostomi</taxon>
        <taxon>Mammalia</taxon>
        <taxon>Eutheria</taxon>
        <taxon>Euarchontoglires</taxon>
        <taxon>Primates</taxon>
        <taxon>Haplorrhini</taxon>
        <taxon>Catarrhini</taxon>
        <taxon>Cercopithecidae</taxon>
        <taxon>Cercopithecinae</taxon>
        <taxon>Papio</taxon>
    </lineage>
</organism>
<name>A0A8I5N0X0_PAPAN</name>
<dbReference type="PROSITE" id="PS51166">
    <property type="entry name" value="CBM20"/>
    <property type="match status" value="1"/>
</dbReference>
<dbReference type="Proteomes" id="UP000028761">
    <property type="component" value="Chromosome 16"/>
</dbReference>
<proteinExistence type="predicted"/>
<reference evidence="2" key="2">
    <citation type="submission" date="2025-08" db="UniProtKB">
        <authorList>
            <consortium name="Ensembl"/>
        </authorList>
    </citation>
    <scope>IDENTIFICATION</scope>
</reference>
<dbReference type="SMART" id="SM01065">
    <property type="entry name" value="CBM_2"/>
    <property type="match status" value="1"/>
</dbReference>
<dbReference type="InterPro" id="IPR002044">
    <property type="entry name" value="CBM20"/>
</dbReference>
<dbReference type="InterPro" id="IPR013784">
    <property type="entry name" value="Carb-bd-like_fold"/>
</dbReference>
<accession>A0A8I5N0X0</accession>
<dbReference type="GeneTree" id="ENSGT00940000170918"/>
<feature type="domain" description="CBM20" evidence="1">
    <location>
        <begin position="68"/>
        <end position="180"/>
    </location>
</feature>
<dbReference type="GO" id="GO:2001070">
    <property type="term" value="F:starch binding"/>
    <property type="evidence" value="ECO:0007669"/>
    <property type="project" value="InterPro"/>
</dbReference>
<reference evidence="2" key="3">
    <citation type="submission" date="2025-09" db="UniProtKB">
        <authorList>
            <consortium name="Ensembl"/>
        </authorList>
    </citation>
    <scope>IDENTIFICATION</scope>
</reference>
<keyword evidence="3" id="KW-1185">Reference proteome</keyword>
<reference evidence="2 3" key="1">
    <citation type="submission" date="2012-03" db="EMBL/GenBank/DDBJ databases">
        <title>Whole Genome Assembly of Papio anubis.</title>
        <authorList>
            <person name="Liu Y.L."/>
            <person name="Abraham K.A."/>
            <person name="Akbar H.A."/>
            <person name="Ali S.A."/>
            <person name="Anosike U.A."/>
            <person name="Aqrawi P.A."/>
            <person name="Arias F.A."/>
            <person name="Attaway T.A."/>
            <person name="Awwad R.A."/>
            <person name="Babu C.B."/>
            <person name="Bandaranaike D.B."/>
            <person name="Battles P.B."/>
            <person name="Bell A.B."/>
            <person name="Beltran B.B."/>
            <person name="Berhane-Mersha D.B."/>
            <person name="Bess C.B."/>
            <person name="Bickham C.B."/>
            <person name="Bolden T.B."/>
            <person name="Carter K.C."/>
            <person name="Chau D.C."/>
            <person name="Chavez A.C."/>
            <person name="Clerc-Blankenburg K.C."/>
            <person name="Coyle M.C."/>
            <person name="Dao M.D."/>
            <person name="Davila M.L.D."/>
            <person name="Davy-Carroll L.D."/>
            <person name="Denson S.D."/>
            <person name="Dinh H.D."/>
            <person name="Fernandez S.F."/>
            <person name="Fernando P.F."/>
            <person name="Forbes L.F."/>
            <person name="Francis C.F."/>
            <person name="Francisco L.F."/>
            <person name="Fu Q.F."/>
            <person name="Garcia-Iii R.G."/>
            <person name="Garrett T.G."/>
            <person name="Gross S.G."/>
            <person name="Gubbala S.G."/>
            <person name="Hirani K.H."/>
            <person name="Hogues M.H."/>
            <person name="Hollins B.H."/>
            <person name="Jackson L.J."/>
            <person name="Javaid M.J."/>
            <person name="Jhangiani S.J."/>
            <person name="Johnson A.J."/>
            <person name="Johnson B.J."/>
            <person name="Jones J.J."/>
            <person name="Joshi V.J."/>
            <person name="Kalu J.K."/>
            <person name="Khan N.K."/>
            <person name="Korchina V.K."/>
            <person name="Kovar C.K."/>
            <person name="Lago L.L."/>
            <person name="Lara F.L."/>
            <person name="Le T.-K.L."/>
            <person name="Lee S.L."/>
            <person name="Legall-Iii F.L."/>
            <person name="Lemon S.L."/>
            <person name="Liu J.L."/>
            <person name="Liu Y.-S.L."/>
            <person name="Liyanage D.L."/>
            <person name="Lopez J.L."/>
            <person name="Lorensuhewa L.L."/>
            <person name="Mata R.M."/>
            <person name="Mathew T.M."/>
            <person name="Mercado C.M."/>
            <person name="Mercado I.M."/>
            <person name="Morales K.M."/>
            <person name="Morgan M.M."/>
            <person name="Munidasa M.M."/>
            <person name="Ngo D.N."/>
            <person name="Nguyen L.N."/>
            <person name="Nguyen T.N."/>
            <person name="Nguyen N.N."/>
            <person name="Obregon M.O."/>
            <person name="Okwuonu G.O."/>
            <person name="Ongeri F.O."/>
            <person name="Onwere C.O."/>
            <person name="Osifeso I.O."/>
            <person name="Parra A.P."/>
            <person name="Patil S.P."/>
            <person name="Perez A.P."/>
            <person name="Perez Y.P."/>
            <person name="Pham C.P."/>
            <person name="Pu L.-L.P."/>
            <person name="Puazo M.P."/>
            <person name="Quiroz J.Q."/>
            <person name="Rouhana J.R."/>
            <person name="Ruiz M.R."/>
            <person name="Ruiz S.-J.R."/>
            <person name="Saada N.S."/>
            <person name="Santibanez J.S."/>
            <person name="Scheel M.S."/>
            <person name="Schneider B.S."/>
            <person name="Simmons D.S."/>
            <person name="Sisson I.S."/>
            <person name="Tang L.-Y.T."/>
            <person name="Thornton R.T."/>
            <person name="Tisius J.T."/>
            <person name="Toledanes G.T."/>
            <person name="Trejos Z.T."/>
            <person name="Usmani K.U."/>
            <person name="Varghese R.V."/>
            <person name="Vattathil S.V."/>
            <person name="Vee V.V."/>
            <person name="Walker D.W."/>
            <person name="Weissenberger G.W."/>
            <person name="White C.W."/>
            <person name="Williams A.W."/>
            <person name="Woodworth J.W."/>
            <person name="Wright R.W."/>
            <person name="Zhu Y.Z."/>
            <person name="Han Y.H."/>
            <person name="Newsham I.N."/>
            <person name="Nazareth L.N."/>
            <person name="Worley K.W."/>
            <person name="Muzny D.M."/>
            <person name="Rogers J.R."/>
            <person name="Gibbs R.G."/>
        </authorList>
    </citation>
    <scope>NUCLEOTIDE SEQUENCE [LARGE SCALE GENOMIC DNA]</scope>
</reference>
<dbReference type="AlphaFoldDB" id="A0A8I5N0X0"/>
<protein>
    <recommendedName>
        <fullName evidence="1">CBM20 domain-containing protein</fullName>
    </recommendedName>
</protein>
<sequence>MAPGVTSGPAPPPSGPAPWGGLAVWSGAAETGLSVAASCRSAPRQAAWGSAGEARTAGARYLCLWSSLSGGAAATRTCGLANPAGEVFAICGSCDALGNWNPQNAVALLPENDTGESMLWKATIVLSRGVSVQYRYFKGYFLEPKVCFLYLVSSFFSTSFKSNSLKFENVQIKMHLLWSNKE</sequence>
<dbReference type="SUPFAM" id="SSF49452">
    <property type="entry name" value="Starch-binding domain-like"/>
    <property type="match status" value="1"/>
</dbReference>
<dbReference type="Pfam" id="PF00686">
    <property type="entry name" value="CBM_20"/>
    <property type="match status" value="1"/>
</dbReference>
<evidence type="ECO:0000259" key="1">
    <source>
        <dbReference type="PROSITE" id="PS51166"/>
    </source>
</evidence>
<dbReference type="Ensembl" id="ENSPANT00000061212.1">
    <property type="protein sequence ID" value="ENSPANP00000049309.1"/>
    <property type="gene ID" value="ENSPANG00000050001.1"/>
</dbReference>
<evidence type="ECO:0000313" key="2">
    <source>
        <dbReference type="Ensembl" id="ENSPANP00000049309.1"/>
    </source>
</evidence>
<evidence type="ECO:0000313" key="3">
    <source>
        <dbReference type="Proteomes" id="UP000028761"/>
    </source>
</evidence>
<dbReference type="Gene3D" id="2.60.40.10">
    <property type="entry name" value="Immunoglobulins"/>
    <property type="match status" value="1"/>
</dbReference>
<dbReference type="InterPro" id="IPR013783">
    <property type="entry name" value="Ig-like_fold"/>
</dbReference>